<evidence type="ECO:0000256" key="3">
    <source>
        <dbReference type="ARBA" id="ARBA00023242"/>
    </source>
</evidence>
<dbReference type="GO" id="GO:0003723">
    <property type="term" value="F:RNA binding"/>
    <property type="evidence" value="ECO:0007669"/>
    <property type="project" value="UniProtKB-UniRule"/>
</dbReference>
<accession>A0ABD1Y9L7</accession>
<organism evidence="6 7">
    <name type="scientific">Riccia fluitans</name>
    <dbReference type="NCBI Taxonomy" id="41844"/>
    <lineage>
        <taxon>Eukaryota</taxon>
        <taxon>Viridiplantae</taxon>
        <taxon>Streptophyta</taxon>
        <taxon>Embryophyta</taxon>
        <taxon>Marchantiophyta</taxon>
        <taxon>Marchantiopsida</taxon>
        <taxon>Marchantiidae</taxon>
        <taxon>Marchantiales</taxon>
        <taxon>Ricciaceae</taxon>
        <taxon>Riccia</taxon>
    </lineage>
</organism>
<dbReference type="SMART" id="SM00360">
    <property type="entry name" value="RRM"/>
    <property type="match status" value="1"/>
</dbReference>
<evidence type="ECO:0000259" key="5">
    <source>
        <dbReference type="PROSITE" id="PS50102"/>
    </source>
</evidence>
<gene>
    <name evidence="6" type="ORF">R1flu_002319</name>
</gene>
<evidence type="ECO:0000256" key="2">
    <source>
        <dbReference type="ARBA" id="ARBA00022884"/>
    </source>
</evidence>
<dbReference type="PANTHER" id="PTHR46754">
    <property type="entry name" value="MKI67 FHA DOMAIN-INTERACTING NUCLEOLAR PHOSPHOPROTEIN"/>
    <property type="match status" value="1"/>
</dbReference>
<evidence type="ECO:0000313" key="6">
    <source>
        <dbReference type="EMBL" id="KAL2622114.1"/>
    </source>
</evidence>
<dbReference type="SUPFAM" id="SSF54928">
    <property type="entry name" value="RNA-binding domain, RBD"/>
    <property type="match status" value="1"/>
</dbReference>
<dbReference type="Pfam" id="PF00076">
    <property type="entry name" value="RRM_1"/>
    <property type="match status" value="1"/>
</dbReference>
<protein>
    <recommendedName>
        <fullName evidence="5">RRM domain-containing protein</fullName>
    </recommendedName>
</protein>
<dbReference type="AlphaFoldDB" id="A0ABD1Y9L7"/>
<dbReference type="InterPro" id="IPR012677">
    <property type="entry name" value="Nucleotide-bd_a/b_plait_sf"/>
</dbReference>
<proteinExistence type="predicted"/>
<evidence type="ECO:0000256" key="1">
    <source>
        <dbReference type="ARBA" id="ARBA00004604"/>
    </source>
</evidence>
<keyword evidence="3" id="KW-0539">Nucleus</keyword>
<evidence type="ECO:0000313" key="7">
    <source>
        <dbReference type="Proteomes" id="UP001605036"/>
    </source>
</evidence>
<comment type="subcellular location">
    <subcellularLocation>
        <location evidence="1">Nucleus</location>
        <location evidence="1">Nucleolus</location>
    </subcellularLocation>
</comment>
<evidence type="ECO:0000256" key="4">
    <source>
        <dbReference type="PROSITE-ProRule" id="PRU00176"/>
    </source>
</evidence>
<dbReference type="Gene3D" id="3.30.70.330">
    <property type="match status" value="1"/>
</dbReference>
<feature type="domain" description="RRM" evidence="5">
    <location>
        <begin position="36"/>
        <end position="114"/>
    </location>
</feature>
<dbReference type="GO" id="GO:0005730">
    <property type="term" value="C:nucleolus"/>
    <property type="evidence" value="ECO:0007669"/>
    <property type="project" value="UniProtKB-SubCell"/>
</dbReference>
<name>A0ABD1Y9L7_9MARC</name>
<dbReference type="CDD" id="cd12307">
    <property type="entry name" value="RRM_NIFK_like"/>
    <property type="match status" value="1"/>
</dbReference>
<dbReference type="InterPro" id="IPR000504">
    <property type="entry name" value="RRM_dom"/>
</dbReference>
<dbReference type="EMBL" id="JBHFFA010000006">
    <property type="protein sequence ID" value="KAL2622114.1"/>
    <property type="molecule type" value="Genomic_DNA"/>
</dbReference>
<dbReference type="PROSITE" id="PS50102">
    <property type="entry name" value="RRM"/>
    <property type="match status" value="1"/>
</dbReference>
<dbReference type="InterPro" id="IPR035979">
    <property type="entry name" value="RBD_domain_sf"/>
</dbReference>
<comment type="caution">
    <text evidence="6">The sequence shown here is derived from an EMBL/GenBank/DDBJ whole genome shotgun (WGS) entry which is preliminary data.</text>
</comment>
<keyword evidence="7" id="KW-1185">Reference proteome</keyword>
<sequence length="197" mass="22977">MADMELVIHDGPPVKKKGNKKAKRDLSVLDHKPKSNVVYVGRIPHGFYEKQMRGFFEQFGNISKLRISRSRKTGKSRHYGFIQFEVPEVAEIVAETMNNYLLFESMLQVKLVPLEKHHPRMWVGANRVYQPGKIALKNRLYHNRVRSPLEQKKLLRGLVKKDKVRREKLKAAGIDYEYPDIRLEIPGKPKKIVFSDD</sequence>
<dbReference type="Proteomes" id="UP001605036">
    <property type="component" value="Unassembled WGS sequence"/>
</dbReference>
<keyword evidence="2 4" id="KW-0694">RNA-binding</keyword>
<reference evidence="6 7" key="1">
    <citation type="submission" date="2024-09" db="EMBL/GenBank/DDBJ databases">
        <title>Chromosome-scale assembly of Riccia fluitans.</title>
        <authorList>
            <person name="Paukszto L."/>
            <person name="Sawicki J."/>
            <person name="Karawczyk K."/>
            <person name="Piernik-Szablinska J."/>
            <person name="Szczecinska M."/>
            <person name="Mazdziarz M."/>
        </authorList>
    </citation>
    <scope>NUCLEOTIDE SEQUENCE [LARGE SCALE GENOMIC DNA]</scope>
    <source>
        <strain evidence="6">Rf_01</strain>
        <tissue evidence="6">Aerial parts of the thallus</tissue>
    </source>
</reference>